<evidence type="ECO:0000313" key="1">
    <source>
        <dbReference type="EMBL" id="AYF78236.1"/>
    </source>
</evidence>
<protein>
    <submittedName>
        <fullName evidence="1">Esterase family protein</fullName>
    </submittedName>
</protein>
<accession>A0A386ZL98</accession>
<reference evidence="1 2" key="1">
    <citation type="submission" date="2018-09" db="EMBL/GenBank/DDBJ databases">
        <title>Nocardia yunnanensis sp. nov., an actinomycete isolated from a soil sample.</title>
        <authorList>
            <person name="Zhang J."/>
        </authorList>
    </citation>
    <scope>NUCLEOTIDE SEQUENCE [LARGE SCALE GENOMIC DNA]</scope>
    <source>
        <strain evidence="1 2">CFHS0054</strain>
    </source>
</reference>
<gene>
    <name evidence="1" type="ORF">D7D52_35350</name>
</gene>
<proteinExistence type="predicted"/>
<dbReference type="Gene3D" id="3.40.50.1820">
    <property type="entry name" value="alpha/beta hydrolase"/>
    <property type="match status" value="1"/>
</dbReference>
<dbReference type="AlphaFoldDB" id="A0A386ZL98"/>
<dbReference type="EMBL" id="CP032568">
    <property type="protein sequence ID" value="AYF78236.1"/>
    <property type="molecule type" value="Genomic_DNA"/>
</dbReference>
<dbReference type="GO" id="GO:0016747">
    <property type="term" value="F:acyltransferase activity, transferring groups other than amino-acyl groups"/>
    <property type="evidence" value="ECO:0007669"/>
    <property type="project" value="TreeGrafter"/>
</dbReference>
<evidence type="ECO:0000313" key="2">
    <source>
        <dbReference type="Proteomes" id="UP000267164"/>
    </source>
</evidence>
<dbReference type="InterPro" id="IPR029058">
    <property type="entry name" value="AB_hydrolase_fold"/>
</dbReference>
<keyword evidence="2" id="KW-1185">Reference proteome</keyword>
<organism evidence="1 2">
    <name type="scientific">Nocardia yunnanensis</name>
    <dbReference type="NCBI Taxonomy" id="2382165"/>
    <lineage>
        <taxon>Bacteria</taxon>
        <taxon>Bacillati</taxon>
        <taxon>Actinomycetota</taxon>
        <taxon>Actinomycetes</taxon>
        <taxon>Mycobacteriales</taxon>
        <taxon>Nocardiaceae</taxon>
        <taxon>Nocardia</taxon>
    </lineage>
</organism>
<dbReference type="Proteomes" id="UP000267164">
    <property type="component" value="Chromosome"/>
</dbReference>
<dbReference type="PANTHER" id="PTHR48098">
    <property type="entry name" value="ENTEROCHELIN ESTERASE-RELATED"/>
    <property type="match status" value="1"/>
</dbReference>
<dbReference type="OrthoDB" id="4510758at2"/>
<name>A0A386ZL98_9NOCA</name>
<dbReference type="InterPro" id="IPR000801">
    <property type="entry name" value="Esterase-like"/>
</dbReference>
<dbReference type="Pfam" id="PF00756">
    <property type="entry name" value="Esterase"/>
    <property type="match status" value="1"/>
</dbReference>
<dbReference type="SUPFAM" id="SSF53474">
    <property type="entry name" value="alpha/beta-Hydrolases"/>
    <property type="match status" value="1"/>
</dbReference>
<dbReference type="InterPro" id="IPR050583">
    <property type="entry name" value="Mycobacterial_A85_antigen"/>
</dbReference>
<sequence length="361" mass="37800">MNRVLPLGNNLLKELRVRSPKIWGGTVLALAATVLLPIAAGTATADPGAKLNYAGTSADGSRIAASTATDARNLTLQVYSAAMDKNIQVDVQRAADTSQPTPVLYLLNGAGGGTDSATWQKQTDVLNFLADKNVNVVQPVGGGFSYYTDWRAPDPALGVNKWKTFLTEELPPLIDKALNTNGRNAIAGLSMAGTSVLQLPIAAPGLYRSVAAYSGCAQISDPIGYNFVNTVVAAGGGDSKNMYGPQGDPMWAANDPYVHADQLRGLNLFISSGSGLPGQWDTLDGPHTLPGTGGWLNQMTVGGGLEAATNYCTHNLKTKLDGLGIPATYDFTPTGTHSWGYWQDALKQSWPVLAAGLGLPA</sequence>
<dbReference type="PANTHER" id="PTHR48098:SF1">
    <property type="entry name" value="DIACYLGLYCEROL ACYLTRANSFERASE_MYCOLYLTRANSFERASE AG85A"/>
    <property type="match status" value="1"/>
</dbReference>
<dbReference type="KEGG" id="nyu:D7D52_35350"/>